<dbReference type="PANTHER" id="PTHR12062:SF33">
    <property type="entry name" value="ALPHA-1,6-MANNOSYL-GLYCOPROTEIN 4-BETA-N-ACETYLGLUCOSAMINYLTRANSFERASE-LIKE"/>
    <property type="match status" value="1"/>
</dbReference>
<sequence length="351" mass="38882">MQIRRRKAVVLVIVGLVATVLAYEALCTAFRRQPRGRKALPWQQQQQVRCPVCPASSTDGNTAELTADQLAARAQEQAARCAVPSLLQSLELVGTTVPPPTYYANENDIMLVAPELHAKERRRDVTFSIAIPTETYAMPAGSTLPVVRTLQRLINNLTPQEQRQTLIVVVITSPAKRAIPAVLTSVHTAFAAHMLSGLIEVVVPTPAAYPMPGTPLRKTYGATEQEVLIRSKPNVDMAIGMEYCAGRGRYFLALAESVDTSPNFFDQMATFISSTDSVEHSPPWSVLEFNLRGPSWGKLFRDTELLEAAAFFRFFYLDHPLENLLVYFMSSKTQPSRFFSPRVLFTPAPSV</sequence>
<dbReference type="EMBL" id="KE346361">
    <property type="protein sequence ID" value="KJE90498.1"/>
    <property type="molecule type" value="Genomic_DNA"/>
</dbReference>
<keyword evidence="1" id="KW-0732">Signal</keyword>
<dbReference type="OrthoDB" id="2016523at2759"/>
<keyword evidence="4" id="KW-1185">Reference proteome</keyword>
<dbReference type="InParanoid" id="A0A0D2WL45"/>
<evidence type="ECO:0000313" key="3">
    <source>
        <dbReference type="EMBL" id="KJE90498.1"/>
    </source>
</evidence>
<organism evidence="3 4">
    <name type="scientific">Capsaspora owczarzaki (strain ATCC 30864)</name>
    <dbReference type="NCBI Taxonomy" id="595528"/>
    <lineage>
        <taxon>Eukaryota</taxon>
        <taxon>Filasterea</taxon>
        <taxon>Capsaspora</taxon>
    </lineage>
</organism>
<evidence type="ECO:0000259" key="2">
    <source>
        <dbReference type="Pfam" id="PF04666"/>
    </source>
</evidence>
<dbReference type="GO" id="GO:0008375">
    <property type="term" value="F:acetylglucosaminyltransferase activity"/>
    <property type="evidence" value="ECO:0007669"/>
    <property type="project" value="TreeGrafter"/>
</dbReference>
<protein>
    <recommendedName>
        <fullName evidence="2">MGAT4 conserved region domain-containing protein</fullName>
    </recommendedName>
</protein>
<dbReference type="InterPro" id="IPR006759">
    <property type="entry name" value="Glyco_transf_54"/>
</dbReference>
<name>A0A0D2WL45_CAPO3</name>
<dbReference type="Pfam" id="PF04666">
    <property type="entry name" value="MGAT4_cons"/>
    <property type="match status" value="1"/>
</dbReference>
<gene>
    <name evidence="3" type="ORF">CAOG_001808</name>
</gene>
<evidence type="ECO:0000256" key="1">
    <source>
        <dbReference type="SAM" id="SignalP"/>
    </source>
</evidence>
<dbReference type="PhylomeDB" id="A0A0D2WL45"/>
<dbReference type="RefSeq" id="XP_004364676.1">
    <property type="nucleotide sequence ID" value="XM_004364619.2"/>
</dbReference>
<reference evidence="4" key="1">
    <citation type="submission" date="2011-02" db="EMBL/GenBank/DDBJ databases">
        <title>The Genome Sequence of Capsaspora owczarzaki ATCC 30864.</title>
        <authorList>
            <person name="Russ C."/>
            <person name="Cuomo C."/>
            <person name="Burger G."/>
            <person name="Gray M.W."/>
            <person name="Holland P.W.H."/>
            <person name="King N."/>
            <person name="Lang F.B.F."/>
            <person name="Roger A.J."/>
            <person name="Ruiz-Trillo I."/>
            <person name="Young S.K."/>
            <person name="Zeng Q."/>
            <person name="Gargeya S."/>
            <person name="Alvarado L."/>
            <person name="Berlin A."/>
            <person name="Chapman S.B."/>
            <person name="Chen Z."/>
            <person name="Freedman E."/>
            <person name="Gellesch M."/>
            <person name="Goldberg J."/>
            <person name="Griggs A."/>
            <person name="Gujja S."/>
            <person name="Heilman E."/>
            <person name="Heiman D."/>
            <person name="Howarth C."/>
            <person name="Mehta T."/>
            <person name="Neiman D."/>
            <person name="Pearson M."/>
            <person name="Roberts A."/>
            <person name="Saif S."/>
            <person name="Shea T."/>
            <person name="Shenoy N."/>
            <person name="Sisk P."/>
            <person name="Stolte C."/>
            <person name="Sykes S."/>
            <person name="White J."/>
            <person name="Yandava C."/>
            <person name="Haas B."/>
            <person name="Nusbaum C."/>
            <person name="Birren B."/>
        </authorList>
    </citation>
    <scope>NUCLEOTIDE SEQUENCE</scope>
    <source>
        <strain evidence="4">ATCC 30864</strain>
    </source>
</reference>
<accession>A0A0D2WL45</accession>
<dbReference type="Proteomes" id="UP000008743">
    <property type="component" value="Unassembled WGS sequence"/>
</dbReference>
<evidence type="ECO:0000313" key="4">
    <source>
        <dbReference type="Proteomes" id="UP000008743"/>
    </source>
</evidence>
<dbReference type="AlphaFoldDB" id="A0A0D2WL45"/>
<dbReference type="InterPro" id="IPR057279">
    <property type="entry name" value="MGAT4"/>
</dbReference>
<feature type="chain" id="PRO_5002266442" description="MGAT4 conserved region domain-containing protein" evidence="1">
    <location>
        <begin position="23"/>
        <end position="351"/>
    </location>
</feature>
<proteinExistence type="predicted"/>
<dbReference type="PANTHER" id="PTHR12062">
    <property type="entry name" value="N-ACETYLGLUCOSAMINYLTRANSFERASE VI"/>
    <property type="match status" value="1"/>
</dbReference>
<dbReference type="GO" id="GO:0006487">
    <property type="term" value="P:protein N-linked glycosylation"/>
    <property type="evidence" value="ECO:0007669"/>
    <property type="project" value="TreeGrafter"/>
</dbReference>
<feature type="signal peptide" evidence="1">
    <location>
        <begin position="1"/>
        <end position="22"/>
    </location>
</feature>
<feature type="domain" description="MGAT4 conserved region" evidence="2">
    <location>
        <begin position="104"/>
        <end position="333"/>
    </location>
</feature>